<dbReference type="GO" id="GO:0046872">
    <property type="term" value="F:metal ion binding"/>
    <property type="evidence" value="ECO:0007669"/>
    <property type="project" value="UniProtKB-KW"/>
</dbReference>
<organism evidence="14 15">
    <name type="scientific">Choanephora cucurbitarum</name>
    <dbReference type="NCBI Taxonomy" id="101091"/>
    <lineage>
        <taxon>Eukaryota</taxon>
        <taxon>Fungi</taxon>
        <taxon>Fungi incertae sedis</taxon>
        <taxon>Mucoromycota</taxon>
        <taxon>Mucoromycotina</taxon>
        <taxon>Mucoromycetes</taxon>
        <taxon>Mucorales</taxon>
        <taxon>Mucorineae</taxon>
        <taxon>Choanephoraceae</taxon>
        <taxon>Choanephoroideae</taxon>
        <taxon>Choanephora</taxon>
    </lineage>
</organism>
<dbReference type="GO" id="GO:0005737">
    <property type="term" value="C:cytoplasm"/>
    <property type="evidence" value="ECO:0007669"/>
    <property type="project" value="TreeGrafter"/>
</dbReference>
<keyword evidence="15" id="KW-1185">Reference proteome</keyword>
<keyword evidence="10" id="KW-0539">Nucleus</keyword>
<evidence type="ECO:0000256" key="11">
    <source>
        <dbReference type="ARBA" id="ARBA00038068"/>
    </source>
</evidence>
<evidence type="ECO:0000256" key="6">
    <source>
        <dbReference type="ARBA" id="ARBA00023002"/>
    </source>
</evidence>
<dbReference type="SMART" id="SM00558">
    <property type="entry name" value="JmjC"/>
    <property type="match status" value="1"/>
</dbReference>
<dbReference type="STRING" id="101091.A0A1C7NCJ4"/>
<dbReference type="GO" id="GO:0008168">
    <property type="term" value="F:methyltransferase activity"/>
    <property type="evidence" value="ECO:0007669"/>
    <property type="project" value="UniProtKB-KW"/>
</dbReference>
<evidence type="ECO:0000313" key="15">
    <source>
        <dbReference type="Proteomes" id="UP000093000"/>
    </source>
</evidence>
<keyword evidence="5" id="KW-0223">Dioxygenase</keyword>
<keyword evidence="7" id="KW-0408">Iron</keyword>
<evidence type="ECO:0000256" key="9">
    <source>
        <dbReference type="ARBA" id="ARBA00023163"/>
    </source>
</evidence>
<evidence type="ECO:0000313" key="14">
    <source>
        <dbReference type="EMBL" id="OBZ86837.1"/>
    </source>
</evidence>
<dbReference type="GO" id="GO:0106140">
    <property type="term" value="F:P-TEFb complex binding"/>
    <property type="evidence" value="ECO:0007669"/>
    <property type="project" value="TreeGrafter"/>
</dbReference>
<keyword evidence="3" id="KW-0479">Metal-binding</keyword>
<proteinExistence type="inferred from homology"/>
<dbReference type="PANTHER" id="PTHR12480">
    <property type="entry name" value="ARGININE DEMETHYLASE AND LYSYL-HYDROXYLASE JMJD"/>
    <property type="match status" value="1"/>
</dbReference>
<dbReference type="EMBL" id="LUGH01000267">
    <property type="protein sequence ID" value="OBZ86837.1"/>
    <property type="molecule type" value="Genomic_DNA"/>
</dbReference>
<dbReference type="PROSITE" id="PS51184">
    <property type="entry name" value="JMJC"/>
    <property type="match status" value="1"/>
</dbReference>
<evidence type="ECO:0000256" key="12">
    <source>
        <dbReference type="SAM" id="MobiDB-lite"/>
    </source>
</evidence>
<evidence type="ECO:0000259" key="13">
    <source>
        <dbReference type="PROSITE" id="PS51184"/>
    </source>
</evidence>
<dbReference type="Gene3D" id="2.60.120.650">
    <property type="entry name" value="Cupin"/>
    <property type="match status" value="1"/>
</dbReference>
<dbReference type="SUPFAM" id="SSF51197">
    <property type="entry name" value="Clavaminate synthase-like"/>
    <property type="match status" value="1"/>
</dbReference>
<evidence type="ECO:0000256" key="3">
    <source>
        <dbReference type="ARBA" id="ARBA00022723"/>
    </source>
</evidence>
<evidence type="ECO:0000256" key="7">
    <source>
        <dbReference type="ARBA" id="ARBA00023004"/>
    </source>
</evidence>
<evidence type="ECO:0000256" key="5">
    <source>
        <dbReference type="ARBA" id="ARBA00022964"/>
    </source>
</evidence>
<evidence type="ECO:0000256" key="2">
    <source>
        <dbReference type="ARBA" id="ARBA00004123"/>
    </source>
</evidence>
<keyword evidence="6" id="KW-0560">Oxidoreductase</keyword>
<keyword evidence="14" id="KW-0489">Methyltransferase</keyword>
<feature type="region of interest" description="Disordered" evidence="12">
    <location>
        <begin position="369"/>
        <end position="426"/>
    </location>
</feature>
<protein>
    <submittedName>
        <fullName evidence="14">Bifunctional arginine demethylase and lysyl-hydroxylase JMJD6</fullName>
    </submittedName>
</protein>
<evidence type="ECO:0000256" key="4">
    <source>
        <dbReference type="ARBA" id="ARBA00022853"/>
    </source>
</evidence>
<accession>A0A1C7NCJ4</accession>
<keyword evidence="8" id="KW-0805">Transcription regulation</keyword>
<comment type="cofactor">
    <cofactor evidence="1">
        <name>Fe(2+)</name>
        <dbReference type="ChEBI" id="CHEBI:29033"/>
    </cofactor>
</comment>
<gene>
    <name evidence="14" type="primary">Jmjd6</name>
    <name evidence="14" type="ORF">A0J61_05106</name>
</gene>
<feature type="compositionally biased region" description="Low complexity" evidence="12">
    <location>
        <begin position="374"/>
        <end position="399"/>
    </location>
</feature>
<keyword evidence="9" id="KW-0804">Transcription</keyword>
<dbReference type="InterPro" id="IPR003347">
    <property type="entry name" value="JmjC_dom"/>
</dbReference>
<comment type="caution">
    <text evidence="14">The sequence shown here is derived from an EMBL/GenBank/DDBJ whole genome shotgun (WGS) entry which is preliminary data.</text>
</comment>
<dbReference type="GO" id="GO:0033749">
    <property type="term" value="F:histone H4R3 demethylase activity"/>
    <property type="evidence" value="ECO:0007669"/>
    <property type="project" value="TreeGrafter"/>
</dbReference>
<name>A0A1C7NCJ4_9FUNG</name>
<dbReference type="GO" id="GO:0032259">
    <property type="term" value="P:methylation"/>
    <property type="evidence" value="ECO:0007669"/>
    <property type="project" value="UniProtKB-KW"/>
</dbReference>
<dbReference type="Pfam" id="PF13621">
    <property type="entry name" value="Cupin_8"/>
    <property type="match status" value="1"/>
</dbReference>
<sequence length="450" mass="52172">MVSKSISTEVIDEKKKYKSSKSNRYESKINRIKLKCRSELDLFKWQKWNFYQKDYWIDSFVDTLERIDYRVVSKKEFIDKYESKNIPVIITHVTDDWKANKHWTEKYLLENYGSQLFKVGDDDDNNNVYMKMKHFLYYSQHDGLKDDSPLYIFDSGFYRSSRSSSKNRKKPSSLLEDYKIPKYFTEDLFKLTGDRRPPYRWLVMGGGRSGTGIHKDPLGTSAWNALVRGHKRWCLFPLNTPKELYDPPMKPYDHEGVSWFDQVYPKFKQRGADGQTLGEKWKMIEVLQKPGETIFVPGGWAHVVMNLDLTVAVTQNFCSSTNAEYVYLNTRHNRPKLGQKLFRQIQLLGQQDPSYAELAKSLETTLYIPELPPSSSEDSSASSSTSSSSSSSSTNSSDNSVDRRREKRKAAAIVSSTESETDLSDGTCMCKKCKFKRKKKRFSSTTQLNK</sequence>
<keyword evidence="4" id="KW-0156">Chromatin regulator</keyword>
<keyword evidence="14" id="KW-0808">Transferase</keyword>
<evidence type="ECO:0000256" key="10">
    <source>
        <dbReference type="ARBA" id="ARBA00023242"/>
    </source>
</evidence>
<dbReference type="InterPro" id="IPR041667">
    <property type="entry name" value="Cupin_8"/>
</dbReference>
<dbReference type="OrthoDB" id="424465at2759"/>
<comment type="similarity">
    <text evidence="11">Belongs to the JMJD6 family.</text>
</comment>
<feature type="domain" description="JmjC" evidence="13">
    <location>
        <begin position="169"/>
        <end position="334"/>
    </location>
</feature>
<evidence type="ECO:0000256" key="8">
    <source>
        <dbReference type="ARBA" id="ARBA00023015"/>
    </source>
</evidence>
<dbReference type="AlphaFoldDB" id="A0A1C7NCJ4"/>
<dbReference type="PANTHER" id="PTHR12480:SF32">
    <property type="entry name" value="BIFUNCTIONAL ARGININE DEMETHYLASE AND LYSYL-HYDROXYLASE JMJD6"/>
    <property type="match status" value="1"/>
</dbReference>
<dbReference type="InterPro" id="IPR050910">
    <property type="entry name" value="JMJD6_ArgDemeth/LysHydrox"/>
</dbReference>
<dbReference type="Proteomes" id="UP000093000">
    <property type="component" value="Unassembled WGS sequence"/>
</dbReference>
<dbReference type="GO" id="GO:0005634">
    <property type="term" value="C:nucleus"/>
    <property type="evidence" value="ECO:0007669"/>
    <property type="project" value="UniProtKB-SubCell"/>
</dbReference>
<dbReference type="InParanoid" id="A0A1C7NCJ4"/>
<evidence type="ECO:0000256" key="1">
    <source>
        <dbReference type="ARBA" id="ARBA00001954"/>
    </source>
</evidence>
<comment type="subcellular location">
    <subcellularLocation>
        <location evidence="2">Nucleus</location>
    </subcellularLocation>
</comment>
<reference evidence="14 15" key="1">
    <citation type="submission" date="2016-03" db="EMBL/GenBank/DDBJ databases">
        <title>Choanephora cucurbitarum.</title>
        <authorList>
            <person name="Min B."/>
            <person name="Park H."/>
            <person name="Park J.-H."/>
            <person name="Shin H.-D."/>
            <person name="Choi I.-G."/>
        </authorList>
    </citation>
    <scope>NUCLEOTIDE SEQUENCE [LARGE SCALE GENOMIC DNA]</scope>
    <source>
        <strain evidence="14 15">KUS-F28377</strain>
    </source>
</reference>